<evidence type="ECO:0000313" key="3">
    <source>
        <dbReference type="EMBL" id="KAH8029560.1"/>
    </source>
</evidence>
<dbReference type="SUPFAM" id="SSF49562">
    <property type="entry name" value="C2 domain (Calcium/lipid-binding domain, CaLB)"/>
    <property type="match status" value="2"/>
</dbReference>
<dbReference type="VEuPathDB" id="VectorBase:LOC119164551"/>
<dbReference type="Gene3D" id="2.60.40.150">
    <property type="entry name" value="C2 domain"/>
    <property type="match status" value="2"/>
</dbReference>
<accession>A0A9J6E670</accession>
<name>A0A9J6E670_RHIMP</name>
<dbReference type="CDD" id="cd00276">
    <property type="entry name" value="C2B_Synaptotagmin"/>
    <property type="match status" value="1"/>
</dbReference>
<reference evidence="3" key="2">
    <citation type="submission" date="2021-09" db="EMBL/GenBank/DDBJ databases">
        <authorList>
            <person name="Jia N."/>
            <person name="Wang J."/>
            <person name="Shi W."/>
            <person name="Du L."/>
            <person name="Sun Y."/>
            <person name="Zhan W."/>
            <person name="Jiang J."/>
            <person name="Wang Q."/>
            <person name="Zhang B."/>
            <person name="Ji P."/>
            <person name="Sakyi L.B."/>
            <person name="Cui X."/>
            <person name="Yuan T."/>
            <person name="Jiang B."/>
            <person name="Yang W."/>
            <person name="Lam T.T.-Y."/>
            <person name="Chang Q."/>
            <person name="Ding S."/>
            <person name="Wang X."/>
            <person name="Zhu J."/>
            <person name="Ruan X."/>
            <person name="Zhao L."/>
            <person name="Wei J."/>
            <person name="Que T."/>
            <person name="Du C."/>
            <person name="Cheng J."/>
            <person name="Dai P."/>
            <person name="Han X."/>
            <person name="Huang E."/>
            <person name="Gao Y."/>
            <person name="Liu J."/>
            <person name="Shao H."/>
            <person name="Ye R."/>
            <person name="Li L."/>
            <person name="Wei W."/>
            <person name="Wang X."/>
            <person name="Wang C."/>
            <person name="Huo Q."/>
            <person name="Li W."/>
            <person name="Guo W."/>
            <person name="Chen H."/>
            <person name="Chen S."/>
            <person name="Zhou L."/>
            <person name="Zhou L."/>
            <person name="Ni X."/>
            <person name="Tian J."/>
            <person name="Zhou Y."/>
            <person name="Sheng Y."/>
            <person name="Liu T."/>
            <person name="Pan Y."/>
            <person name="Xia L."/>
            <person name="Li J."/>
            <person name="Zhao F."/>
            <person name="Cao W."/>
        </authorList>
    </citation>
    <scope>NUCLEOTIDE SEQUENCE</scope>
    <source>
        <strain evidence="3">Rmic-2018</strain>
        <tissue evidence="3">Larvae</tissue>
    </source>
</reference>
<keyword evidence="1" id="KW-0472">Membrane</keyword>
<feature type="transmembrane region" description="Helical" evidence="1">
    <location>
        <begin position="45"/>
        <end position="68"/>
    </location>
</feature>
<dbReference type="Proteomes" id="UP000821866">
    <property type="component" value="Chromosome 3"/>
</dbReference>
<feature type="domain" description="C2" evidence="2">
    <location>
        <begin position="458"/>
        <end position="607"/>
    </location>
</feature>
<dbReference type="InterPro" id="IPR000008">
    <property type="entry name" value="C2_dom"/>
</dbReference>
<dbReference type="Pfam" id="PF00168">
    <property type="entry name" value="C2"/>
    <property type="match status" value="2"/>
</dbReference>
<dbReference type="PANTHER" id="PTHR10024">
    <property type="entry name" value="SYNAPTOTAGMIN"/>
    <property type="match status" value="1"/>
</dbReference>
<sequence>MHVDDNTSGAHVSYDMCASVHVETNVIRENLKTRKMLELSDNDRLILVASCAGLVTATILVTVCVVTPHCWLYRCIWGREEEKAKAYKRIEARKIRAPSGRKPVASQHRKAIVIKHFFTYRREQHFPLSGGLGSRIGCRCAIPQRQVCLRAGRCLDESYTGVAVNGRVSNESSGAAIPMGEQESSNTCAREKRKKLYYGTDVIPLPACPVSTKSVPATGDGKGADGGGLVGATGGVGGSIVLLPFVRSRAARDSTYSSMSTASSRGEASVYSDNSGDVVGSAEGLEEAPPMLGKVTILLKFQPSSPTVSSSQGFPAGKLFITIREAQNLPPKPHGVVCDPYITCKVIKGRIKKPRRGSAGLRRPSCISLGSSGHCLGQYQTQTKRKTQSPLYNETFSLDLARGELKDSSLYLALYDMDKCSNDTEVGEAIVPLKEVDKLVEDPTDHMLELELKEPKQYKGEILFGLSYLPTAERLTFTIMKASNLTSPMNNLESFYPCVRVLLFHSGKLRKKKKTAAQHATLCPVYNESLTFDVPQTELDNVVFLVVVSHRDPSQTVSSPESPTTPVAGAPQQHVGKVIVGACGRGSVLHHWNAMKQSPRKQVTQWHTLR</sequence>
<evidence type="ECO:0000259" key="2">
    <source>
        <dbReference type="PROSITE" id="PS50004"/>
    </source>
</evidence>
<dbReference type="SMART" id="SM00239">
    <property type="entry name" value="C2"/>
    <property type="match status" value="2"/>
</dbReference>
<proteinExistence type="predicted"/>
<dbReference type="EMBL" id="JABSTU010000005">
    <property type="protein sequence ID" value="KAH8029560.1"/>
    <property type="molecule type" value="Genomic_DNA"/>
</dbReference>
<evidence type="ECO:0000256" key="1">
    <source>
        <dbReference type="SAM" id="Phobius"/>
    </source>
</evidence>
<dbReference type="AlphaFoldDB" id="A0A9J6E670"/>
<evidence type="ECO:0000313" key="4">
    <source>
        <dbReference type="Proteomes" id="UP000821866"/>
    </source>
</evidence>
<comment type="caution">
    <text evidence="3">The sequence shown here is derived from an EMBL/GenBank/DDBJ whole genome shotgun (WGS) entry which is preliminary data.</text>
</comment>
<keyword evidence="1" id="KW-0812">Transmembrane</keyword>
<dbReference type="PROSITE" id="PS50004">
    <property type="entry name" value="C2"/>
    <property type="match status" value="2"/>
</dbReference>
<reference evidence="3" key="1">
    <citation type="journal article" date="2020" name="Cell">
        <title>Large-Scale Comparative Analyses of Tick Genomes Elucidate Their Genetic Diversity and Vector Capacities.</title>
        <authorList>
            <consortium name="Tick Genome and Microbiome Consortium (TIGMIC)"/>
            <person name="Jia N."/>
            <person name="Wang J."/>
            <person name="Shi W."/>
            <person name="Du L."/>
            <person name="Sun Y."/>
            <person name="Zhan W."/>
            <person name="Jiang J.F."/>
            <person name="Wang Q."/>
            <person name="Zhang B."/>
            <person name="Ji P."/>
            <person name="Bell-Sakyi L."/>
            <person name="Cui X.M."/>
            <person name="Yuan T.T."/>
            <person name="Jiang B.G."/>
            <person name="Yang W.F."/>
            <person name="Lam T.T."/>
            <person name="Chang Q.C."/>
            <person name="Ding S.J."/>
            <person name="Wang X.J."/>
            <person name="Zhu J.G."/>
            <person name="Ruan X.D."/>
            <person name="Zhao L."/>
            <person name="Wei J.T."/>
            <person name="Ye R.Z."/>
            <person name="Que T.C."/>
            <person name="Du C.H."/>
            <person name="Zhou Y.H."/>
            <person name="Cheng J.X."/>
            <person name="Dai P.F."/>
            <person name="Guo W.B."/>
            <person name="Han X.H."/>
            <person name="Huang E.J."/>
            <person name="Li L.F."/>
            <person name="Wei W."/>
            <person name="Gao Y.C."/>
            <person name="Liu J.Z."/>
            <person name="Shao H.Z."/>
            <person name="Wang X."/>
            <person name="Wang C.C."/>
            <person name="Yang T.C."/>
            <person name="Huo Q.B."/>
            <person name="Li W."/>
            <person name="Chen H.Y."/>
            <person name="Chen S.E."/>
            <person name="Zhou L.G."/>
            <person name="Ni X.B."/>
            <person name="Tian J.H."/>
            <person name="Sheng Y."/>
            <person name="Liu T."/>
            <person name="Pan Y.S."/>
            <person name="Xia L.Y."/>
            <person name="Li J."/>
            <person name="Zhao F."/>
            <person name="Cao W.C."/>
        </authorList>
    </citation>
    <scope>NUCLEOTIDE SEQUENCE</scope>
    <source>
        <strain evidence="3">Rmic-2018</strain>
    </source>
</reference>
<keyword evidence="4" id="KW-1185">Reference proteome</keyword>
<gene>
    <name evidence="3" type="ORF">HPB51_001285</name>
</gene>
<dbReference type="InterPro" id="IPR035892">
    <property type="entry name" value="C2_domain_sf"/>
</dbReference>
<dbReference type="VEuPathDB" id="VectorBase:LOC119185357"/>
<protein>
    <recommendedName>
        <fullName evidence="2">C2 domain-containing protein</fullName>
    </recommendedName>
</protein>
<organism evidence="3 4">
    <name type="scientific">Rhipicephalus microplus</name>
    <name type="common">Cattle tick</name>
    <name type="synonym">Boophilus microplus</name>
    <dbReference type="NCBI Taxonomy" id="6941"/>
    <lineage>
        <taxon>Eukaryota</taxon>
        <taxon>Metazoa</taxon>
        <taxon>Ecdysozoa</taxon>
        <taxon>Arthropoda</taxon>
        <taxon>Chelicerata</taxon>
        <taxon>Arachnida</taxon>
        <taxon>Acari</taxon>
        <taxon>Parasitiformes</taxon>
        <taxon>Ixodida</taxon>
        <taxon>Ixodoidea</taxon>
        <taxon>Ixodidae</taxon>
        <taxon>Rhipicephalinae</taxon>
        <taxon>Rhipicephalus</taxon>
        <taxon>Boophilus</taxon>
    </lineage>
</organism>
<keyword evidence="1" id="KW-1133">Transmembrane helix</keyword>
<feature type="domain" description="C2" evidence="2">
    <location>
        <begin position="300"/>
        <end position="448"/>
    </location>
</feature>